<dbReference type="Proteomes" id="UP000286402">
    <property type="component" value="Unassembled WGS sequence"/>
</dbReference>
<feature type="transmembrane region" description="Helical" evidence="1">
    <location>
        <begin position="56"/>
        <end position="76"/>
    </location>
</feature>
<accession>A0A420FD00</accession>
<reference evidence="2 3" key="1">
    <citation type="submission" date="2016-07" db="EMBL/GenBank/DDBJ databases">
        <title>Genome analysis of Sphingobacterium siyangense T12B17.</title>
        <authorList>
            <person name="Xu D."/>
            <person name="Su Y."/>
            <person name="Zheng S."/>
        </authorList>
    </citation>
    <scope>NUCLEOTIDE SEQUENCE [LARGE SCALE GENOMIC DNA]</scope>
    <source>
        <strain evidence="2 3">T12B17</strain>
    </source>
</reference>
<dbReference type="AlphaFoldDB" id="A0A420FD00"/>
<keyword evidence="1" id="KW-0472">Membrane</keyword>
<organism evidence="2 3">
    <name type="scientific">Sphingobacterium siyangense</name>
    <dbReference type="NCBI Taxonomy" id="459529"/>
    <lineage>
        <taxon>Bacteria</taxon>
        <taxon>Pseudomonadati</taxon>
        <taxon>Bacteroidota</taxon>
        <taxon>Sphingobacteriia</taxon>
        <taxon>Sphingobacteriales</taxon>
        <taxon>Sphingobacteriaceae</taxon>
        <taxon>Sphingobacterium</taxon>
    </lineage>
</organism>
<comment type="caution">
    <text evidence="2">The sequence shown here is derived from an EMBL/GenBank/DDBJ whole genome shotgun (WGS) entry which is preliminary data.</text>
</comment>
<protein>
    <recommendedName>
        <fullName evidence="4">PH (Pleckstrin Homology) domain-containing protein</fullName>
    </recommendedName>
</protein>
<keyword evidence="1" id="KW-1133">Transmembrane helix</keyword>
<sequence>MLTGEIKQMKETSLYRNKKKTSQLLSISGGLCLLLLIVLLYSIGLFDGVFKAKPTVFSAGALLVLLILLFSSLLSLRDKTAQIVLNDRYFLGKTTPVSKAFGQGDWQDVKSIDLQKVGGDTMVIVTLGNTPKYKEQLSSLLWKMAYQESTQELCIMYSSSTIDLEPSELYQLFVSYWKGAKVIDK</sequence>
<name>A0A420FD00_9SPHI</name>
<keyword evidence="1" id="KW-0812">Transmembrane</keyword>
<evidence type="ECO:0008006" key="4">
    <source>
        <dbReference type="Google" id="ProtNLM"/>
    </source>
</evidence>
<dbReference type="RefSeq" id="WP_120336206.1">
    <property type="nucleotide sequence ID" value="NZ_DAINKZ010000011.1"/>
</dbReference>
<evidence type="ECO:0000313" key="2">
    <source>
        <dbReference type="EMBL" id="RKF30755.1"/>
    </source>
</evidence>
<evidence type="ECO:0000256" key="1">
    <source>
        <dbReference type="SAM" id="Phobius"/>
    </source>
</evidence>
<gene>
    <name evidence="2" type="ORF">BCY89_17555</name>
</gene>
<evidence type="ECO:0000313" key="3">
    <source>
        <dbReference type="Proteomes" id="UP000286402"/>
    </source>
</evidence>
<feature type="transmembrane region" description="Helical" evidence="1">
    <location>
        <begin position="24"/>
        <end position="44"/>
    </location>
</feature>
<dbReference type="EMBL" id="MCAQ01000029">
    <property type="protein sequence ID" value="RKF30755.1"/>
    <property type="molecule type" value="Genomic_DNA"/>
</dbReference>
<proteinExistence type="predicted"/>
<keyword evidence="3" id="KW-1185">Reference proteome</keyword>